<keyword evidence="3" id="KW-1185">Reference proteome</keyword>
<gene>
    <name evidence="2" type="ORF">ISN45_Aa08g004430</name>
</gene>
<evidence type="ECO:0000313" key="3">
    <source>
        <dbReference type="Proteomes" id="UP000694240"/>
    </source>
</evidence>
<dbReference type="Proteomes" id="UP000694240">
    <property type="component" value="Chromosome 13"/>
</dbReference>
<name>A0A8T1XE46_9BRAS</name>
<comment type="caution">
    <text evidence="2">The sequence shown here is derived from an EMBL/GenBank/DDBJ whole genome shotgun (WGS) entry which is preliminary data.</text>
</comment>
<proteinExistence type="predicted"/>
<sequence>MEEVNINTLLALVRLGVIAPPGQKDGLIAARMTDHLRATTSVEFKSPGRAKTTLVWSWDCLSQRIMPLVVGELRRSGHHVSFEMMALYLALEYKDSRNDDDDDDDEEDKDDESKKSVW</sequence>
<protein>
    <submittedName>
        <fullName evidence="2">Uncharacterized protein</fullName>
    </submittedName>
</protein>
<organism evidence="2 3">
    <name type="scientific">Arabidopsis thaliana x Arabidopsis arenosa</name>
    <dbReference type="NCBI Taxonomy" id="1240361"/>
    <lineage>
        <taxon>Eukaryota</taxon>
        <taxon>Viridiplantae</taxon>
        <taxon>Streptophyta</taxon>
        <taxon>Embryophyta</taxon>
        <taxon>Tracheophyta</taxon>
        <taxon>Spermatophyta</taxon>
        <taxon>Magnoliopsida</taxon>
        <taxon>eudicotyledons</taxon>
        <taxon>Gunneridae</taxon>
        <taxon>Pentapetalae</taxon>
        <taxon>rosids</taxon>
        <taxon>malvids</taxon>
        <taxon>Brassicales</taxon>
        <taxon>Brassicaceae</taxon>
        <taxon>Camelineae</taxon>
        <taxon>Arabidopsis</taxon>
    </lineage>
</organism>
<evidence type="ECO:0000313" key="2">
    <source>
        <dbReference type="EMBL" id="KAG7532783.1"/>
    </source>
</evidence>
<dbReference type="AlphaFoldDB" id="A0A8T1XE46"/>
<reference evidence="2 3" key="1">
    <citation type="submission" date="2020-12" db="EMBL/GenBank/DDBJ databases">
        <title>Concerted genomic and epigenomic changes stabilize Arabidopsis allopolyploids.</title>
        <authorList>
            <person name="Chen Z."/>
        </authorList>
    </citation>
    <scope>NUCLEOTIDE SEQUENCE [LARGE SCALE GENOMIC DNA]</scope>
    <source>
        <strain evidence="2">Allo738</strain>
        <tissue evidence="2">Leaf</tissue>
    </source>
</reference>
<accession>A0A8T1XE46</accession>
<evidence type="ECO:0000256" key="1">
    <source>
        <dbReference type="SAM" id="MobiDB-lite"/>
    </source>
</evidence>
<feature type="compositionally biased region" description="Acidic residues" evidence="1">
    <location>
        <begin position="98"/>
        <end position="110"/>
    </location>
</feature>
<feature type="region of interest" description="Disordered" evidence="1">
    <location>
        <begin position="96"/>
        <end position="118"/>
    </location>
</feature>
<dbReference type="EMBL" id="JAEFBK010000013">
    <property type="protein sequence ID" value="KAG7532783.1"/>
    <property type="molecule type" value="Genomic_DNA"/>
</dbReference>